<feature type="chain" id="PRO_5032893930" evidence="1">
    <location>
        <begin position="33"/>
        <end position="231"/>
    </location>
</feature>
<keyword evidence="1" id="KW-0732">Signal</keyword>
<dbReference type="Proteomes" id="UP000595046">
    <property type="component" value="Chromosome"/>
</dbReference>
<name>A0A7T1T6V6_9ACTN</name>
<dbReference type="KEGG" id="sbat:G4Z16_14975"/>
<proteinExistence type="predicted"/>
<protein>
    <submittedName>
        <fullName evidence="2">Uncharacterized protein</fullName>
    </submittedName>
</protein>
<gene>
    <name evidence="2" type="ORF">G4Z16_14975</name>
</gene>
<keyword evidence="3" id="KW-1185">Reference proteome</keyword>
<evidence type="ECO:0000313" key="3">
    <source>
        <dbReference type="Proteomes" id="UP000595046"/>
    </source>
</evidence>
<dbReference type="EMBL" id="CP048882">
    <property type="protein sequence ID" value="QPP07472.1"/>
    <property type="molecule type" value="Genomic_DNA"/>
</dbReference>
<dbReference type="AlphaFoldDB" id="A0A7T1T6V6"/>
<feature type="signal peptide" evidence="1">
    <location>
        <begin position="1"/>
        <end position="32"/>
    </location>
</feature>
<evidence type="ECO:0000256" key="1">
    <source>
        <dbReference type="SAM" id="SignalP"/>
    </source>
</evidence>
<dbReference type="RefSeq" id="WP_197351277.1">
    <property type="nucleotide sequence ID" value="NZ_CP048882.1"/>
</dbReference>
<organism evidence="2 3">
    <name type="scientific">Streptomyces bathyalis</name>
    <dbReference type="NCBI Taxonomy" id="2710756"/>
    <lineage>
        <taxon>Bacteria</taxon>
        <taxon>Bacillati</taxon>
        <taxon>Actinomycetota</taxon>
        <taxon>Actinomycetes</taxon>
        <taxon>Kitasatosporales</taxon>
        <taxon>Streptomycetaceae</taxon>
        <taxon>Streptomyces</taxon>
    </lineage>
</organism>
<evidence type="ECO:0000313" key="2">
    <source>
        <dbReference type="EMBL" id="QPP07472.1"/>
    </source>
</evidence>
<sequence>MTIKRKLQLVFAGALITALGSTLTIWSSDAEAAVNRYTIQANSPKPEACKNHGTVPAGTWLQNKVCGYFVGTALAGTAFDVHETAQSDYHYGHNYGGNNLCAWVPPGALSGSPTGKADESCSAETKERIGHRRSFGSDFNARAHEAEDGSAVSVDPACSGGAYLNYYDSSDYNSGSLRDPAGTPAAQVQYRYTTNGSNPAVVVRDSNLGWVFMDRDCVTDWRGVKFHNDND</sequence>
<reference evidence="3" key="1">
    <citation type="submission" date="2020-02" db="EMBL/GenBank/DDBJ databases">
        <title>Streptomyces sp. ASO4wet.</title>
        <authorList>
            <person name="Risdian C."/>
            <person name="Landwehr W."/>
            <person name="Schupp P."/>
            <person name="Wink J."/>
        </authorList>
    </citation>
    <scope>NUCLEOTIDE SEQUENCE [LARGE SCALE GENOMIC DNA]</scope>
    <source>
        <strain evidence="3">ASO4wet</strain>
    </source>
</reference>
<accession>A0A7T1T6V6</accession>